<dbReference type="KEGG" id="bhu:bhn_I0708"/>
<evidence type="ECO:0000256" key="1">
    <source>
        <dbReference type="ARBA" id="ARBA00004141"/>
    </source>
</evidence>
<organism evidence="7 8">
    <name type="scientific">Butyrivibrio hungatei</name>
    <dbReference type="NCBI Taxonomy" id="185008"/>
    <lineage>
        <taxon>Bacteria</taxon>
        <taxon>Bacillati</taxon>
        <taxon>Bacillota</taxon>
        <taxon>Clostridia</taxon>
        <taxon>Lachnospirales</taxon>
        <taxon>Lachnospiraceae</taxon>
        <taxon>Butyrivibrio</taxon>
    </lineage>
</organism>
<dbReference type="EMBL" id="CP017831">
    <property type="protein sequence ID" value="AOZ95742.1"/>
    <property type="molecule type" value="Genomic_DNA"/>
</dbReference>
<feature type="transmembrane region" description="Helical" evidence="5">
    <location>
        <begin position="21"/>
        <end position="42"/>
    </location>
</feature>
<evidence type="ECO:0000256" key="4">
    <source>
        <dbReference type="ARBA" id="ARBA00023136"/>
    </source>
</evidence>
<dbReference type="Proteomes" id="UP000179284">
    <property type="component" value="Chromosome I"/>
</dbReference>
<feature type="domain" description="GtrA/DPMS transmembrane" evidence="6">
    <location>
        <begin position="80"/>
        <end position="175"/>
    </location>
</feature>
<evidence type="ECO:0000256" key="3">
    <source>
        <dbReference type="ARBA" id="ARBA00022989"/>
    </source>
</evidence>
<reference evidence="8" key="1">
    <citation type="submission" date="2016-10" db="EMBL/GenBank/DDBJ databases">
        <title>The complete genome sequence of the rumen bacterium Butyrivibrio hungatei MB2003.</title>
        <authorList>
            <person name="Palevich N."/>
            <person name="Kelly W.J."/>
            <person name="Leahy S.C."/>
            <person name="Altermann E."/>
            <person name="Rakonjac J."/>
            <person name="Attwood G.T."/>
        </authorList>
    </citation>
    <scope>NUCLEOTIDE SEQUENCE [LARGE SCALE GENOMIC DNA]</scope>
    <source>
        <strain evidence="8">MB2003</strain>
    </source>
</reference>
<accession>A0A1D9NZR0</accession>
<dbReference type="InterPro" id="IPR007267">
    <property type="entry name" value="GtrA_DPMS_TM"/>
</dbReference>
<dbReference type="AlphaFoldDB" id="A0A1D9NZR0"/>
<sequence>MKWWNDFAEKHPKAAQWIREGGLFVIVSNVITVFKYLILQFLPYAFRGLGDRAFGWPGIPVNLFGVGFKWNILGYDTAQGGLAYFAAYMVAMVIGEVVNFPIQRNFVFRSKGKVWYQAMWYFLAFCVITCIVNSINCVWVAVAGQFVPDFVYNIGTTVLNGGVSMVIFFFVNKIIFPEGEAKKEA</sequence>
<comment type="subcellular location">
    <subcellularLocation>
        <location evidence="1">Membrane</location>
        <topology evidence="1">Multi-pass membrane protein</topology>
    </subcellularLocation>
</comment>
<dbReference type="OrthoDB" id="3078253at2"/>
<protein>
    <submittedName>
        <fullName evidence="7">Polysaccharide synthesis protein GtrA</fullName>
    </submittedName>
</protein>
<evidence type="ECO:0000259" key="6">
    <source>
        <dbReference type="Pfam" id="PF04138"/>
    </source>
</evidence>
<feature type="transmembrane region" description="Helical" evidence="5">
    <location>
        <begin position="81"/>
        <end position="100"/>
    </location>
</feature>
<evidence type="ECO:0000256" key="2">
    <source>
        <dbReference type="ARBA" id="ARBA00022692"/>
    </source>
</evidence>
<name>A0A1D9NZR0_9FIRM</name>
<evidence type="ECO:0000313" key="8">
    <source>
        <dbReference type="Proteomes" id="UP000179284"/>
    </source>
</evidence>
<dbReference type="Pfam" id="PF04138">
    <property type="entry name" value="GtrA_DPMS_TM"/>
    <property type="match status" value="1"/>
</dbReference>
<gene>
    <name evidence="7" type="ORF">bhn_I0708</name>
</gene>
<evidence type="ECO:0000313" key="7">
    <source>
        <dbReference type="EMBL" id="AOZ95742.1"/>
    </source>
</evidence>
<keyword evidence="2 5" id="KW-0812">Transmembrane</keyword>
<dbReference type="GO" id="GO:0000271">
    <property type="term" value="P:polysaccharide biosynthetic process"/>
    <property type="evidence" value="ECO:0007669"/>
    <property type="project" value="InterPro"/>
</dbReference>
<feature type="transmembrane region" description="Helical" evidence="5">
    <location>
        <begin position="120"/>
        <end position="144"/>
    </location>
</feature>
<feature type="transmembrane region" description="Helical" evidence="5">
    <location>
        <begin position="150"/>
        <end position="171"/>
    </location>
</feature>
<dbReference type="RefSeq" id="WP_071175484.1">
    <property type="nucleotide sequence ID" value="NZ_CP017831.1"/>
</dbReference>
<keyword evidence="3 5" id="KW-1133">Transmembrane helix</keyword>
<keyword evidence="8" id="KW-1185">Reference proteome</keyword>
<keyword evidence="4 5" id="KW-0472">Membrane</keyword>
<proteinExistence type="predicted"/>
<dbReference type="GO" id="GO:0016020">
    <property type="term" value="C:membrane"/>
    <property type="evidence" value="ECO:0007669"/>
    <property type="project" value="UniProtKB-SubCell"/>
</dbReference>
<evidence type="ECO:0000256" key="5">
    <source>
        <dbReference type="SAM" id="Phobius"/>
    </source>
</evidence>